<evidence type="ECO:0000313" key="4">
    <source>
        <dbReference type="EMBL" id="KAK9917279.1"/>
    </source>
</evidence>
<dbReference type="InterPro" id="IPR004101">
    <property type="entry name" value="Mur_ligase_C"/>
</dbReference>
<dbReference type="EMBL" id="JALJOT010000002">
    <property type="protein sequence ID" value="KAK9917279.1"/>
    <property type="molecule type" value="Genomic_DNA"/>
</dbReference>
<evidence type="ECO:0000259" key="3">
    <source>
        <dbReference type="Pfam" id="PF08245"/>
    </source>
</evidence>
<accession>A0ABR2Z045</accession>
<dbReference type="Gene3D" id="3.40.1190.10">
    <property type="entry name" value="Mur-like, catalytic domain"/>
    <property type="match status" value="1"/>
</dbReference>
<feature type="domain" description="Mur ligase C-terminal" evidence="2">
    <location>
        <begin position="458"/>
        <end position="619"/>
    </location>
</feature>
<dbReference type="InterPro" id="IPR036565">
    <property type="entry name" value="Mur-like_cat_sf"/>
</dbReference>
<dbReference type="InterPro" id="IPR013221">
    <property type="entry name" value="Mur_ligase_cen"/>
</dbReference>
<dbReference type="SUPFAM" id="SSF53244">
    <property type="entry name" value="MurD-like peptide ligases, peptide-binding domain"/>
    <property type="match status" value="1"/>
</dbReference>
<organism evidence="4 5">
    <name type="scientific">Coccomyxa subellipsoidea</name>
    <dbReference type="NCBI Taxonomy" id="248742"/>
    <lineage>
        <taxon>Eukaryota</taxon>
        <taxon>Viridiplantae</taxon>
        <taxon>Chlorophyta</taxon>
        <taxon>core chlorophytes</taxon>
        <taxon>Trebouxiophyceae</taxon>
        <taxon>Trebouxiophyceae incertae sedis</taxon>
        <taxon>Coccomyxaceae</taxon>
        <taxon>Coccomyxa</taxon>
    </lineage>
</organism>
<name>A0ABR2Z045_9CHLO</name>
<feature type="region of interest" description="Disordered" evidence="1">
    <location>
        <begin position="1"/>
        <end position="23"/>
    </location>
</feature>
<dbReference type="PANTHER" id="PTHR23135:SF4">
    <property type="entry name" value="UDP-N-ACETYLMURAMOYL-L-ALANYL-D-GLUTAMATE--2,6-DIAMINOPIMELATE LIGASE MURE HOMOLOG, CHLOROPLASTIC"/>
    <property type="match status" value="1"/>
</dbReference>
<dbReference type="SUPFAM" id="SSF53623">
    <property type="entry name" value="MurD-like peptide ligases, catalytic domain"/>
    <property type="match status" value="1"/>
</dbReference>
<feature type="compositionally biased region" description="Acidic residues" evidence="1">
    <location>
        <begin position="62"/>
        <end position="76"/>
    </location>
</feature>
<dbReference type="Proteomes" id="UP001491310">
    <property type="component" value="Unassembled WGS sequence"/>
</dbReference>
<dbReference type="InterPro" id="IPR036615">
    <property type="entry name" value="Mur_ligase_C_dom_sf"/>
</dbReference>
<feature type="compositionally biased region" description="Acidic residues" evidence="1">
    <location>
        <begin position="13"/>
        <end position="23"/>
    </location>
</feature>
<feature type="region of interest" description="Disordered" evidence="1">
    <location>
        <begin position="62"/>
        <end position="84"/>
    </location>
</feature>
<evidence type="ECO:0000313" key="5">
    <source>
        <dbReference type="Proteomes" id="UP001491310"/>
    </source>
</evidence>
<dbReference type="InterPro" id="IPR035911">
    <property type="entry name" value="MurE/MurF_N"/>
</dbReference>
<dbReference type="Pfam" id="PF02875">
    <property type="entry name" value="Mur_ligase_C"/>
    <property type="match status" value="1"/>
</dbReference>
<dbReference type="PANTHER" id="PTHR23135">
    <property type="entry name" value="MUR LIGASE FAMILY MEMBER"/>
    <property type="match status" value="1"/>
</dbReference>
<keyword evidence="5" id="KW-1185">Reference proteome</keyword>
<comment type="caution">
    <text evidence="4">The sequence shown here is derived from an EMBL/GenBank/DDBJ whole genome shotgun (WGS) entry which is preliminary data.</text>
</comment>
<protein>
    <recommendedName>
        <fullName evidence="6">Mur ligase</fullName>
    </recommendedName>
</protein>
<proteinExistence type="predicted"/>
<evidence type="ECO:0000256" key="1">
    <source>
        <dbReference type="SAM" id="MobiDB-lite"/>
    </source>
</evidence>
<evidence type="ECO:0000259" key="2">
    <source>
        <dbReference type="Pfam" id="PF02875"/>
    </source>
</evidence>
<evidence type="ECO:0008006" key="6">
    <source>
        <dbReference type="Google" id="ProtNLM"/>
    </source>
</evidence>
<dbReference type="SUPFAM" id="SSF63418">
    <property type="entry name" value="MurE/MurF N-terminal domain"/>
    <property type="match status" value="1"/>
</dbReference>
<dbReference type="Gene3D" id="3.40.1390.10">
    <property type="entry name" value="MurE/MurF, N-terminal domain"/>
    <property type="match status" value="1"/>
</dbReference>
<feature type="domain" description="Mur ligase central" evidence="3">
    <location>
        <begin position="195"/>
        <end position="430"/>
    </location>
</feature>
<dbReference type="Pfam" id="PF08245">
    <property type="entry name" value="Mur_ligase_M"/>
    <property type="match status" value="1"/>
</dbReference>
<sequence length="682" mass="74850">MQSRRKRPAGITLDDDVDEEDEDDVVETEVPSLMGGLDLDAIIDSGEPVLPFALEGQGEFLDDEGDELEGDEDIEELPGPSYPEPPLREYALGDLLEMAGYGRVDRAASNVRVSGMHTDAQKILPGDLYVCLEQGCEDDIIEAIENGAVAILGPESLGKNGSAPVVKMPNPRDAMHRLAAAFYNDPSQKMAAVGVTGSSGKTTTSWLIRGIFEEWGKLTGMVGSIENALYADKLDTEGNLWVPDEADPTLDRDCSAAFHLTPYQGKYEAPNEAPDGLEVQKLLAGMADRGAEVAVVECNAEGLDRGRMDHVDLNIAVFTNLATDAAEDGEFEELLEAQGAIFRRLTDPTQQRAIINLDDPYADDIRAFAAQVPVVTYAMYNKSADVWPEKMRFSMWETEIKVQTPVGPLLIITPLIGRHNVYNILAAVAVGLAVTVDGEPIPLKTIVQGIEATEIVPGRCEVIDEDQPFGCVVDAADTPAALSRLMDGLRECHPKRLILVLGCPGEQDQGKRPFMGEIAHYKADMVIMTNDSPHGEPPNEIIADMIAGLPDSILKRNASVPYQPGFLQDPGRVDYNALEFLWHNCYEYRRYVVEDRWTAIRWAIGSAQADDCVVIAGRGHKDCVEWVFDGEPVRGWFDDRVEARNALAKVAKLWQISGFDHAELPWMDVGEREGRIFNKQAA</sequence>
<gene>
    <name evidence="4" type="ORF">WJX75_002733</name>
</gene>
<reference evidence="4 5" key="1">
    <citation type="journal article" date="2024" name="Nat. Commun.">
        <title>Phylogenomics reveals the evolutionary origins of lichenization in chlorophyte algae.</title>
        <authorList>
            <person name="Puginier C."/>
            <person name="Libourel C."/>
            <person name="Otte J."/>
            <person name="Skaloud P."/>
            <person name="Haon M."/>
            <person name="Grisel S."/>
            <person name="Petersen M."/>
            <person name="Berrin J.G."/>
            <person name="Delaux P.M."/>
            <person name="Dal Grande F."/>
            <person name="Keller J."/>
        </authorList>
    </citation>
    <scope>NUCLEOTIDE SEQUENCE [LARGE SCALE GENOMIC DNA]</scope>
    <source>
        <strain evidence="4 5">SAG 216-7</strain>
    </source>
</reference>
<dbReference type="Gene3D" id="3.90.190.20">
    <property type="entry name" value="Mur ligase, C-terminal domain"/>
    <property type="match status" value="1"/>
</dbReference>